<evidence type="ECO:0000313" key="3">
    <source>
        <dbReference type="RefSeq" id="XP_027196180.1"/>
    </source>
</evidence>
<dbReference type="Pfam" id="PF14580">
    <property type="entry name" value="LRR_9"/>
    <property type="match status" value="1"/>
</dbReference>
<dbReference type="OrthoDB" id="272149at2759"/>
<dbReference type="OMA" id="RYTGKHS"/>
<proteinExistence type="predicted"/>
<dbReference type="KEGG" id="dpte:113790686"/>
<protein>
    <submittedName>
        <fullName evidence="3">Leucine-rich melanocyte differentiation-associated protein-like</fullName>
    </submittedName>
</protein>
<gene>
    <name evidence="3" type="primary">LOC113790686</name>
</gene>
<feature type="compositionally biased region" description="Basic and acidic residues" evidence="1">
    <location>
        <begin position="290"/>
        <end position="303"/>
    </location>
</feature>
<organism evidence="2 3">
    <name type="scientific">Dermatophagoides pteronyssinus</name>
    <name type="common">European house dust mite</name>
    <dbReference type="NCBI Taxonomy" id="6956"/>
    <lineage>
        <taxon>Eukaryota</taxon>
        <taxon>Metazoa</taxon>
        <taxon>Ecdysozoa</taxon>
        <taxon>Arthropoda</taxon>
        <taxon>Chelicerata</taxon>
        <taxon>Arachnida</taxon>
        <taxon>Acari</taxon>
        <taxon>Acariformes</taxon>
        <taxon>Sarcoptiformes</taxon>
        <taxon>Astigmata</taxon>
        <taxon>Psoroptidia</taxon>
        <taxon>Analgoidea</taxon>
        <taxon>Pyroglyphidae</taxon>
        <taxon>Dermatophagoidinae</taxon>
        <taxon>Dermatophagoides</taxon>
    </lineage>
</organism>
<dbReference type="FunFam" id="3.80.10.10:FF:000695">
    <property type="entry name" value="leucine-rich melanocyte differentiation-associated protein"/>
    <property type="match status" value="1"/>
</dbReference>
<name>A0A6P6XS16_DERPT</name>
<evidence type="ECO:0000256" key="1">
    <source>
        <dbReference type="SAM" id="MobiDB-lite"/>
    </source>
</evidence>
<feature type="region of interest" description="Disordered" evidence="1">
    <location>
        <begin position="253"/>
        <end position="303"/>
    </location>
</feature>
<keyword evidence="2" id="KW-1185">Reference proteome</keyword>
<sequence length="303" mass="35551">MMEPSKLIIKGSSIQDNRLIVDRSKIAEMKELTGMKAAKFRRMDNSSSNQIDNNNDDDVEINGLIWDEYDASIKLVNQNLWQIPSPLTIQYASRVRKLDLSYNCLQTLAGIEYFNCLEELVLDNNLLNDSIRFFYNPFMKCLSINKNKLTDLERFLNEITLKLPNLTYLSMLGNSACPDQLSSSEHDDKDYSRYRSYVIHRMPQLKFLDSTQIRRTERNDAQKRGQYYRLIRLNSDSFVETNKLRSHLFQFREQNDNNDDDRQNNPLPFTQDNGQPKGGFGKLKHRYTGKHSEGNRFIRNHEL</sequence>
<dbReference type="AlphaFoldDB" id="A0A6P6XS16"/>
<reference evidence="3" key="1">
    <citation type="submission" date="2025-08" db="UniProtKB">
        <authorList>
            <consortium name="RefSeq"/>
        </authorList>
    </citation>
    <scope>IDENTIFICATION</scope>
    <source>
        <strain evidence="3">Airmid</strain>
    </source>
</reference>
<dbReference type="Proteomes" id="UP000515146">
    <property type="component" value="Unplaced"/>
</dbReference>
<dbReference type="SUPFAM" id="SSF52058">
    <property type="entry name" value="L domain-like"/>
    <property type="match status" value="1"/>
</dbReference>
<dbReference type="InterPro" id="IPR043313">
    <property type="entry name" value="LRMDA"/>
</dbReference>
<dbReference type="InterPro" id="IPR032675">
    <property type="entry name" value="LRR_dom_sf"/>
</dbReference>
<dbReference type="RefSeq" id="XP_027196180.1">
    <property type="nucleotide sequence ID" value="XM_027340379.1"/>
</dbReference>
<dbReference type="PANTHER" id="PTHR46282">
    <property type="entry name" value="LEUCINE-RICH MELANOCYTE DIFFERENTIATION-ASSOCIATED PROTEIN"/>
    <property type="match status" value="1"/>
</dbReference>
<evidence type="ECO:0000313" key="2">
    <source>
        <dbReference type="Proteomes" id="UP000515146"/>
    </source>
</evidence>
<accession>A0A6P6XS16</accession>
<dbReference type="InParanoid" id="A0A6P6XS16"/>
<dbReference type="PANTHER" id="PTHR46282:SF2">
    <property type="entry name" value="LEUCINE-RICH MELANOCYTE DIFFERENTIATION-ASSOCIATED PROTEIN"/>
    <property type="match status" value="1"/>
</dbReference>
<dbReference type="Gene3D" id="3.80.10.10">
    <property type="entry name" value="Ribonuclease Inhibitor"/>
    <property type="match status" value="1"/>
</dbReference>